<feature type="chain" id="PRO_5022962071" description="Carboxypeptidase regulatory-like domain-containing protein" evidence="1">
    <location>
        <begin position="25"/>
        <end position="128"/>
    </location>
</feature>
<proteinExistence type="predicted"/>
<feature type="signal peptide" evidence="1">
    <location>
        <begin position="1"/>
        <end position="24"/>
    </location>
</feature>
<evidence type="ECO:0000313" key="3">
    <source>
        <dbReference type="Proteomes" id="UP000324974"/>
    </source>
</evidence>
<dbReference type="KEGG" id="lrs:PX52LOC_05268"/>
<gene>
    <name evidence="2" type="ORF">PX52LOC_05268</name>
</gene>
<accession>A0A5C1AKL0</accession>
<protein>
    <recommendedName>
        <fullName evidence="4">Carboxypeptidase regulatory-like domain-containing protein</fullName>
    </recommendedName>
</protein>
<organism evidence="2 3">
    <name type="scientific">Limnoglobus roseus</name>
    <dbReference type="NCBI Taxonomy" id="2598579"/>
    <lineage>
        <taxon>Bacteria</taxon>
        <taxon>Pseudomonadati</taxon>
        <taxon>Planctomycetota</taxon>
        <taxon>Planctomycetia</taxon>
        <taxon>Gemmatales</taxon>
        <taxon>Gemmataceae</taxon>
        <taxon>Limnoglobus</taxon>
    </lineage>
</organism>
<name>A0A5C1AKL0_9BACT</name>
<dbReference type="EMBL" id="CP042425">
    <property type="protein sequence ID" value="QEL18252.1"/>
    <property type="molecule type" value="Genomic_DNA"/>
</dbReference>
<evidence type="ECO:0008006" key="4">
    <source>
        <dbReference type="Google" id="ProtNLM"/>
    </source>
</evidence>
<keyword evidence="1" id="KW-0732">Signal</keyword>
<dbReference type="AlphaFoldDB" id="A0A5C1AKL0"/>
<evidence type="ECO:0000256" key="1">
    <source>
        <dbReference type="SAM" id="SignalP"/>
    </source>
</evidence>
<keyword evidence="3" id="KW-1185">Reference proteome</keyword>
<sequence>MLKYSRIMRTVMTFLAFGPLCLTGCGTSPSPAMGEYVDVSGTVNTADGKPLKSGNIYFEPETPGQGREANATVANGAFKTKLFLAKYRVALDMEDRKTTLPAKFTKFATSGQHAEIKDGTTPLVFDLK</sequence>
<reference evidence="3" key="1">
    <citation type="submission" date="2019-08" db="EMBL/GenBank/DDBJ databases">
        <title>Limnoglobus roseus gen. nov., sp. nov., a novel freshwater planctomycete with a giant genome from the family Gemmataceae.</title>
        <authorList>
            <person name="Kulichevskaya I.S."/>
            <person name="Naumoff D.G."/>
            <person name="Miroshnikov K."/>
            <person name="Ivanova A."/>
            <person name="Philippov D.A."/>
            <person name="Hakobyan A."/>
            <person name="Rijpstra I.C."/>
            <person name="Sinninghe Damste J.S."/>
            <person name="Liesack W."/>
            <person name="Dedysh S.N."/>
        </authorList>
    </citation>
    <scope>NUCLEOTIDE SEQUENCE [LARGE SCALE GENOMIC DNA]</scope>
    <source>
        <strain evidence="3">PX52</strain>
    </source>
</reference>
<dbReference type="Proteomes" id="UP000324974">
    <property type="component" value="Chromosome"/>
</dbReference>
<evidence type="ECO:0000313" key="2">
    <source>
        <dbReference type="EMBL" id="QEL18252.1"/>
    </source>
</evidence>